<comment type="caution">
    <text evidence="1">The sequence shown here is derived from an EMBL/GenBank/DDBJ whole genome shotgun (WGS) entry which is preliminary data.</text>
</comment>
<dbReference type="EMBL" id="AEJM01000002">
    <property type="protein sequence ID" value="EGY35266.1"/>
    <property type="molecule type" value="Genomic_DNA"/>
</dbReference>
<protein>
    <submittedName>
        <fullName evidence="1">Uncharacterized protein</fullName>
    </submittedName>
</protein>
<evidence type="ECO:0000313" key="1">
    <source>
        <dbReference type="EMBL" id="EGY35266.1"/>
    </source>
</evidence>
<sequence>MLQYDLTYKNSEKTTALLMDEIKVRSENNAFYLLRLANNAAC</sequence>
<accession>G4A5R2</accession>
<organism evidence="1 2">
    <name type="scientific">Aggregatibacter actinomycetemcomitans serotype e str. SC1083</name>
    <dbReference type="NCBI Taxonomy" id="907488"/>
    <lineage>
        <taxon>Bacteria</taxon>
        <taxon>Pseudomonadati</taxon>
        <taxon>Pseudomonadota</taxon>
        <taxon>Gammaproteobacteria</taxon>
        <taxon>Pasteurellales</taxon>
        <taxon>Pasteurellaceae</taxon>
        <taxon>Aggregatibacter</taxon>
    </lineage>
</organism>
<dbReference type="AlphaFoldDB" id="G4A5R2"/>
<proteinExistence type="predicted"/>
<dbReference type="PATRIC" id="fig|907488.3.peg.144"/>
<reference evidence="1 2" key="1">
    <citation type="submission" date="2010-10" db="EMBL/GenBank/DDBJ databases">
        <authorList>
            <person name="Chen C."/>
            <person name="Kittichotirat W."/>
            <person name="Asikainen S."/>
            <person name="Bumgarner R."/>
        </authorList>
    </citation>
    <scope>NUCLEOTIDE SEQUENCE [LARGE SCALE GENOMIC DNA]</scope>
    <source>
        <strain evidence="1 2">SC1083</strain>
    </source>
</reference>
<dbReference type="Proteomes" id="UP000005508">
    <property type="component" value="Unassembled WGS sequence"/>
</dbReference>
<gene>
    <name evidence="1" type="ORF">SC1083_0147</name>
</gene>
<name>G4A5R2_AGGAC</name>
<evidence type="ECO:0000313" key="2">
    <source>
        <dbReference type="Proteomes" id="UP000005508"/>
    </source>
</evidence>